<evidence type="ECO:0000313" key="2">
    <source>
        <dbReference type="Proteomes" id="UP001056120"/>
    </source>
</evidence>
<dbReference type="EMBL" id="CM042046">
    <property type="protein sequence ID" value="KAI3677322.1"/>
    <property type="molecule type" value="Genomic_DNA"/>
</dbReference>
<accession>A0ACB8Y0S4</accession>
<name>A0ACB8Y0S4_9ASTR</name>
<sequence length="70" mass="7961">MLLNPLEEELLLNFLGEGNIRKECSCIDFQCDETAAAKSKGNTKMNKMRWQGSKIKEGMAAYHKMYSEAD</sequence>
<comment type="caution">
    <text evidence="1">The sequence shown here is derived from an EMBL/GenBank/DDBJ whole genome shotgun (WGS) entry which is preliminary data.</text>
</comment>
<proteinExistence type="predicted"/>
<evidence type="ECO:0000313" key="1">
    <source>
        <dbReference type="EMBL" id="KAI3677322.1"/>
    </source>
</evidence>
<reference evidence="2" key="1">
    <citation type="journal article" date="2022" name="Mol. Ecol. Resour.">
        <title>The genomes of chicory, endive, great burdock and yacon provide insights into Asteraceae palaeo-polyploidization history and plant inulin production.</title>
        <authorList>
            <person name="Fan W."/>
            <person name="Wang S."/>
            <person name="Wang H."/>
            <person name="Wang A."/>
            <person name="Jiang F."/>
            <person name="Liu H."/>
            <person name="Zhao H."/>
            <person name="Xu D."/>
            <person name="Zhang Y."/>
        </authorList>
    </citation>
    <scope>NUCLEOTIDE SEQUENCE [LARGE SCALE GENOMIC DNA]</scope>
    <source>
        <strain evidence="2">cv. Yunnan</strain>
    </source>
</reference>
<organism evidence="1 2">
    <name type="scientific">Smallanthus sonchifolius</name>
    <dbReference type="NCBI Taxonomy" id="185202"/>
    <lineage>
        <taxon>Eukaryota</taxon>
        <taxon>Viridiplantae</taxon>
        <taxon>Streptophyta</taxon>
        <taxon>Embryophyta</taxon>
        <taxon>Tracheophyta</taxon>
        <taxon>Spermatophyta</taxon>
        <taxon>Magnoliopsida</taxon>
        <taxon>eudicotyledons</taxon>
        <taxon>Gunneridae</taxon>
        <taxon>Pentapetalae</taxon>
        <taxon>asterids</taxon>
        <taxon>campanulids</taxon>
        <taxon>Asterales</taxon>
        <taxon>Asteraceae</taxon>
        <taxon>Asteroideae</taxon>
        <taxon>Heliantheae alliance</taxon>
        <taxon>Millerieae</taxon>
        <taxon>Smallanthus</taxon>
    </lineage>
</organism>
<protein>
    <submittedName>
        <fullName evidence="1">Uncharacterized protein</fullName>
    </submittedName>
</protein>
<gene>
    <name evidence="1" type="ORF">L1987_86947</name>
</gene>
<keyword evidence="2" id="KW-1185">Reference proteome</keyword>
<dbReference type="Proteomes" id="UP001056120">
    <property type="component" value="Linkage Group LG29"/>
</dbReference>
<reference evidence="1 2" key="2">
    <citation type="journal article" date="2022" name="Mol. Ecol. Resour.">
        <title>The genomes of chicory, endive, great burdock and yacon provide insights into Asteraceae paleo-polyploidization history and plant inulin production.</title>
        <authorList>
            <person name="Fan W."/>
            <person name="Wang S."/>
            <person name="Wang H."/>
            <person name="Wang A."/>
            <person name="Jiang F."/>
            <person name="Liu H."/>
            <person name="Zhao H."/>
            <person name="Xu D."/>
            <person name="Zhang Y."/>
        </authorList>
    </citation>
    <scope>NUCLEOTIDE SEQUENCE [LARGE SCALE GENOMIC DNA]</scope>
    <source>
        <strain evidence="2">cv. Yunnan</strain>
        <tissue evidence="1">Leaves</tissue>
    </source>
</reference>